<feature type="binding site" evidence="17">
    <location>
        <position position="406"/>
    </location>
    <ligand>
        <name>(6S)-NADPHX</name>
        <dbReference type="ChEBI" id="CHEBI:64076"/>
    </ligand>
</feature>
<evidence type="ECO:0000256" key="6">
    <source>
        <dbReference type="ARBA" id="ARBA00022741"/>
    </source>
</evidence>
<comment type="similarity">
    <text evidence="18">Belongs to the NnrE/AIBP family.</text>
</comment>
<feature type="binding site" evidence="17">
    <location>
        <position position="237"/>
    </location>
    <ligand>
        <name>(6S)-NADPHX</name>
        <dbReference type="ChEBI" id="CHEBI:64076"/>
    </ligand>
</feature>
<evidence type="ECO:0000256" key="17">
    <source>
        <dbReference type="HAMAP-Rule" id="MF_01965"/>
    </source>
</evidence>
<feature type="binding site" evidence="17">
    <location>
        <begin position="377"/>
        <end position="381"/>
    </location>
    <ligand>
        <name>AMP</name>
        <dbReference type="ChEBI" id="CHEBI:456215"/>
    </ligand>
</feature>
<dbReference type="InterPro" id="IPR004443">
    <property type="entry name" value="YjeF_N_dom"/>
</dbReference>
<comment type="catalytic activity">
    <reaction evidence="15 17 19">
        <text>(6S)-NADHX + ADP = AMP + phosphate + NADH + H(+)</text>
        <dbReference type="Rhea" id="RHEA:32223"/>
        <dbReference type="ChEBI" id="CHEBI:15378"/>
        <dbReference type="ChEBI" id="CHEBI:43474"/>
        <dbReference type="ChEBI" id="CHEBI:57945"/>
        <dbReference type="ChEBI" id="CHEBI:64074"/>
        <dbReference type="ChEBI" id="CHEBI:456215"/>
        <dbReference type="ChEBI" id="CHEBI:456216"/>
        <dbReference type="EC" id="4.2.1.136"/>
    </reaction>
</comment>
<feature type="domain" description="YjeF C-terminal" evidence="20">
    <location>
        <begin position="202"/>
        <end position="460"/>
    </location>
</feature>
<evidence type="ECO:0000256" key="3">
    <source>
        <dbReference type="ARBA" id="ARBA00006001"/>
    </source>
</evidence>
<dbReference type="EC" id="4.2.1.136" evidence="19"/>
<evidence type="ECO:0000256" key="1">
    <source>
        <dbReference type="ARBA" id="ARBA00000013"/>
    </source>
</evidence>
<comment type="cofactor">
    <cofactor evidence="17">
        <name>Mg(2+)</name>
        <dbReference type="ChEBI" id="CHEBI:18420"/>
    </cofactor>
</comment>
<dbReference type="Pfam" id="PF03853">
    <property type="entry name" value="YjeF_N"/>
    <property type="match status" value="1"/>
</dbReference>
<keyword evidence="10 17" id="KW-0520">NAD</keyword>
<dbReference type="SUPFAM" id="SSF53613">
    <property type="entry name" value="Ribokinase-like"/>
    <property type="match status" value="1"/>
</dbReference>
<evidence type="ECO:0000256" key="16">
    <source>
        <dbReference type="ARBA" id="ARBA00049209"/>
    </source>
</evidence>
<keyword evidence="11 18" id="KW-0413">Isomerase</keyword>
<gene>
    <name evidence="17" type="primary">nnrD</name>
    <name evidence="18" type="synonym">nnrE</name>
    <name evidence="22" type="ORF">EDL80_01825</name>
</gene>
<dbReference type="Pfam" id="PF01256">
    <property type="entry name" value="Carb_kinase"/>
    <property type="match status" value="1"/>
</dbReference>
<protein>
    <recommendedName>
        <fullName evidence="19">Bifunctional NAD(P)H-hydrate repair enzyme</fullName>
    </recommendedName>
    <alternativeName>
        <fullName evidence="19">Nicotinamide nucleotide repair protein</fullName>
    </alternativeName>
    <domain>
        <recommendedName>
            <fullName evidence="19">ADP-dependent (S)-NAD(P)H-hydrate dehydratase</fullName>
            <ecNumber evidence="19">4.2.1.136</ecNumber>
        </recommendedName>
        <alternativeName>
            <fullName evidence="19">ADP-dependent NAD(P)HX dehydratase</fullName>
        </alternativeName>
    </domain>
    <domain>
        <recommendedName>
            <fullName evidence="19">NAD(P)H-hydrate epimerase</fullName>
            <ecNumber evidence="19">5.1.99.6</ecNumber>
        </recommendedName>
    </domain>
</protein>
<dbReference type="GO" id="GO:0046496">
    <property type="term" value="P:nicotinamide nucleotide metabolic process"/>
    <property type="evidence" value="ECO:0007669"/>
    <property type="project" value="UniProtKB-UniRule"/>
</dbReference>
<reference evidence="22 23" key="1">
    <citation type="submission" date="2018-10" db="EMBL/GenBank/DDBJ databases">
        <title>Propagation and draft genome sequences of three atypical Erhlichia ruminantium isolates.</title>
        <authorList>
            <person name="Liebenberg J."/>
            <person name="Steyn H."/>
            <person name="Josemans A."/>
            <person name="Zweygarth E."/>
        </authorList>
    </citation>
    <scope>NUCLEOTIDE SEQUENCE [LARGE SCALE GENOMIC DNA]</scope>
    <source>
        <strain evidence="22 23">Omatjenne</strain>
    </source>
</reference>
<dbReference type="GO" id="GO:0052855">
    <property type="term" value="F:ADP-dependent NAD(P)H-hydrate dehydratase activity"/>
    <property type="evidence" value="ECO:0007669"/>
    <property type="project" value="UniProtKB-UniRule"/>
</dbReference>
<dbReference type="RefSeq" id="WP_158406506.1">
    <property type="nucleotide sequence ID" value="NZ_CP033454.1"/>
</dbReference>
<dbReference type="AlphaFoldDB" id="A0AAE6UKM4"/>
<comment type="function">
    <text evidence="18">Catalyzes the epimerization of the S- and R-forms of NAD(P)HX, a damaged form of NAD(P)H that is a result of enzymatic or heat-dependent hydration. This is a prerequisite for the S-specific NAD(P)H-hydrate dehydratase to allow the repair of both epimers of NAD(P)HX.</text>
</comment>
<comment type="catalytic activity">
    <reaction evidence="16 17 19">
        <text>(6S)-NADPHX + ADP = AMP + phosphate + NADPH + H(+)</text>
        <dbReference type="Rhea" id="RHEA:32235"/>
        <dbReference type="ChEBI" id="CHEBI:15378"/>
        <dbReference type="ChEBI" id="CHEBI:43474"/>
        <dbReference type="ChEBI" id="CHEBI:57783"/>
        <dbReference type="ChEBI" id="CHEBI:64076"/>
        <dbReference type="ChEBI" id="CHEBI:456215"/>
        <dbReference type="ChEBI" id="CHEBI:456216"/>
        <dbReference type="EC" id="4.2.1.136"/>
    </reaction>
</comment>
<evidence type="ECO:0000256" key="15">
    <source>
        <dbReference type="ARBA" id="ARBA00048238"/>
    </source>
</evidence>
<dbReference type="SUPFAM" id="SSF64153">
    <property type="entry name" value="YjeF N-terminal domain-like"/>
    <property type="match status" value="1"/>
</dbReference>
<dbReference type="InterPro" id="IPR029056">
    <property type="entry name" value="Ribokinase-like"/>
</dbReference>
<evidence type="ECO:0000256" key="13">
    <source>
        <dbReference type="ARBA" id="ARBA00023268"/>
    </source>
</evidence>
<comment type="similarity">
    <text evidence="17">Belongs to the NnrD/CARKD family.</text>
</comment>
<evidence type="ECO:0000256" key="8">
    <source>
        <dbReference type="ARBA" id="ARBA00022857"/>
    </source>
</evidence>
<feature type="binding site" evidence="17">
    <location>
        <position position="344"/>
    </location>
    <ligand>
        <name>(6S)-NADPHX</name>
        <dbReference type="ChEBI" id="CHEBI:64076"/>
    </ligand>
</feature>
<comment type="function">
    <text evidence="14 19">Bifunctional enzyme that catalyzes the epimerization of the S- and R-forms of NAD(P)HX and the dehydration of the S-form of NAD(P)HX at the expense of ADP, which is converted to AMP. This allows the repair of both epimers of NAD(P)HX, a damaged form of NAD(P)H that is a result of enzymatic or heat-dependent hydration.</text>
</comment>
<comment type="catalytic activity">
    <reaction evidence="2 18 19">
        <text>(6R)-NADPHX = (6S)-NADPHX</text>
        <dbReference type="Rhea" id="RHEA:32227"/>
        <dbReference type="ChEBI" id="CHEBI:64076"/>
        <dbReference type="ChEBI" id="CHEBI:64077"/>
        <dbReference type="EC" id="5.1.99.6"/>
    </reaction>
</comment>
<evidence type="ECO:0000256" key="2">
    <source>
        <dbReference type="ARBA" id="ARBA00000909"/>
    </source>
</evidence>
<feature type="binding site" evidence="17">
    <location>
        <position position="294"/>
    </location>
    <ligand>
        <name>(6S)-NADPHX</name>
        <dbReference type="ChEBI" id="CHEBI:64076"/>
    </ligand>
</feature>
<dbReference type="Gene3D" id="3.40.50.10260">
    <property type="entry name" value="YjeF N-terminal domain"/>
    <property type="match status" value="1"/>
</dbReference>
<name>A0AAE6UKM4_EHRRU</name>
<dbReference type="EC" id="5.1.99.6" evidence="19"/>
<dbReference type="PROSITE" id="PS51385">
    <property type="entry name" value="YJEF_N"/>
    <property type="match status" value="1"/>
</dbReference>
<dbReference type="GO" id="GO:0046872">
    <property type="term" value="F:metal ion binding"/>
    <property type="evidence" value="ECO:0007669"/>
    <property type="project" value="UniProtKB-UniRule"/>
</dbReference>
<comment type="function">
    <text evidence="17">Catalyzes the dehydration of the S-form of NAD(P)HX at the expense of ADP, which is converted to AMP. Together with NAD(P)HX epimerase, which catalyzes the epimerization of the S- and R-forms, the enzyme allows the repair of both epimers of NAD(P)HX, a damaged form of NAD(P)H that is a result of enzymatic or heat-dependent hydration.</text>
</comment>
<keyword evidence="9 18" id="KW-0630">Potassium</keyword>
<dbReference type="Gene3D" id="3.40.1190.20">
    <property type="match status" value="1"/>
</dbReference>
<dbReference type="PROSITE" id="PS51383">
    <property type="entry name" value="YJEF_C_3"/>
    <property type="match status" value="1"/>
</dbReference>
<dbReference type="NCBIfam" id="TIGR00196">
    <property type="entry name" value="yjeF_cterm"/>
    <property type="match status" value="1"/>
</dbReference>
<keyword evidence="8 17" id="KW-0521">NADP</keyword>
<evidence type="ECO:0000256" key="10">
    <source>
        <dbReference type="ARBA" id="ARBA00023027"/>
    </source>
</evidence>
<feature type="binding site" evidence="18">
    <location>
        <position position="105"/>
    </location>
    <ligand>
        <name>K(+)</name>
        <dbReference type="ChEBI" id="CHEBI:29103"/>
    </ligand>
</feature>
<dbReference type="Proteomes" id="UP000422822">
    <property type="component" value="Chromosome"/>
</dbReference>
<proteinExistence type="inferred from homology"/>
<comment type="cofactor">
    <cofactor evidence="18 19">
        <name>K(+)</name>
        <dbReference type="ChEBI" id="CHEBI:29103"/>
    </cofactor>
    <text evidence="18 19">Binds 1 potassium ion per subunit.</text>
</comment>
<dbReference type="EMBL" id="CP033455">
    <property type="protein sequence ID" value="QGR03328.1"/>
    <property type="molecule type" value="Genomic_DNA"/>
</dbReference>
<dbReference type="GO" id="GO:0110051">
    <property type="term" value="P:metabolite repair"/>
    <property type="evidence" value="ECO:0007669"/>
    <property type="project" value="TreeGrafter"/>
</dbReference>
<evidence type="ECO:0000259" key="21">
    <source>
        <dbReference type="PROSITE" id="PS51385"/>
    </source>
</evidence>
<accession>A0AAE6UKM4</accession>
<feature type="binding site" evidence="17">
    <location>
        <position position="405"/>
    </location>
    <ligand>
        <name>AMP</name>
        <dbReference type="ChEBI" id="CHEBI:456215"/>
    </ligand>
</feature>
<feature type="binding site" evidence="18">
    <location>
        <position position="53"/>
    </location>
    <ligand>
        <name>K(+)</name>
        <dbReference type="ChEBI" id="CHEBI:29103"/>
    </ligand>
</feature>
<dbReference type="GO" id="GO:0052856">
    <property type="term" value="F:NAD(P)HX epimerase activity"/>
    <property type="evidence" value="ECO:0007669"/>
    <property type="project" value="UniProtKB-UniRule"/>
</dbReference>
<keyword evidence="13" id="KW-0511">Multifunctional enzyme</keyword>
<evidence type="ECO:0000256" key="14">
    <source>
        <dbReference type="ARBA" id="ARBA00025153"/>
    </source>
</evidence>
<feature type="domain" description="YjeF N-terminal" evidence="21">
    <location>
        <begin position="4"/>
        <end position="195"/>
    </location>
</feature>
<dbReference type="HAMAP" id="MF_01965">
    <property type="entry name" value="NADHX_dehydratase"/>
    <property type="match status" value="1"/>
</dbReference>
<dbReference type="InterPro" id="IPR036652">
    <property type="entry name" value="YjeF_N_dom_sf"/>
</dbReference>
<comment type="similarity">
    <text evidence="3 19">In the N-terminal section; belongs to the NnrE/AIBP family.</text>
</comment>
<comment type="subunit">
    <text evidence="17">Homotetramer.</text>
</comment>
<evidence type="ECO:0000256" key="4">
    <source>
        <dbReference type="ARBA" id="ARBA00009524"/>
    </source>
</evidence>
<dbReference type="PANTHER" id="PTHR12592">
    <property type="entry name" value="ATP-DEPENDENT (S)-NAD(P)H-HYDRATE DEHYDRATASE FAMILY MEMBER"/>
    <property type="match status" value="1"/>
</dbReference>
<dbReference type="NCBIfam" id="TIGR00197">
    <property type="entry name" value="yjeF_nterm"/>
    <property type="match status" value="1"/>
</dbReference>
<evidence type="ECO:0000256" key="9">
    <source>
        <dbReference type="ARBA" id="ARBA00022958"/>
    </source>
</evidence>
<evidence type="ECO:0000256" key="12">
    <source>
        <dbReference type="ARBA" id="ARBA00023239"/>
    </source>
</evidence>
<sequence length="465" mass="49680">MVILNARQVFAFEKQCTISVADLIQNAGRAVSNVVINLFQKQGVTILAGPGNNGKDGVVVAKTLRGFGWPVTLMLYNCSVDTGEDWVVSLTYDNIVNCKNDIIVDAVFGIGLSRCVGNDLSEIFNFINSSNKKVIAVDIPSGINCDTGQVMGCALRADITVTFSVLKIGHVLFPGCDYSGRVHIVDVGIDIDSTTITVKKNTPVLWKSEIPRLTYASNKYSRGYTLVCSVGNKSIGASKLAAMSALKVGSGIVTIACDNVAMELYAACLTSVMYKLYDDVIDDDRVTSILIGPGCGISDITKQRVINVLEKRNCVLDADAISVFSGSSDILFSYIKNNVIMTPHEGEFKRIFPFLTGTKVDMVREAANISQAIIVLKGADTVIGDPSGNIVITNPPFTLATAGSGDVLSGIIAGLLSCGMSPFNAACCGVWIHAECAKSYGMGLIADDIILQISTVLRSLLYRNY</sequence>
<keyword evidence="5 18" id="KW-0479">Metal-binding</keyword>
<evidence type="ECO:0000259" key="20">
    <source>
        <dbReference type="PROSITE" id="PS51383"/>
    </source>
</evidence>
<evidence type="ECO:0000256" key="18">
    <source>
        <dbReference type="HAMAP-Rule" id="MF_01966"/>
    </source>
</evidence>
<evidence type="ECO:0000313" key="22">
    <source>
        <dbReference type="EMBL" id="QGR03328.1"/>
    </source>
</evidence>
<keyword evidence="7 17" id="KW-0067">ATP-binding</keyword>
<evidence type="ECO:0000313" key="23">
    <source>
        <dbReference type="Proteomes" id="UP000422822"/>
    </source>
</evidence>
<dbReference type="GO" id="GO:0005524">
    <property type="term" value="F:ATP binding"/>
    <property type="evidence" value="ECO:0007669"/>
    <property type="project" value="UniProtKB-UniRule"/>
</dbReference>
<feature type="binding site" evidence="18">
    <location>
        <begin position="52"/>
        <end position="56"/>
    </location>
    <ligand>
        <name>(6S)-NADPHX</name>
        <dbReference type="ChEBI" id="CHEBI:64076"/>
    </ligand>
</feature>
<dbReference type="CDD" id="cd01171">
    <property type="entry name" value="YXKO-related"/>
    <property type="match status" value="1"/>
</dbReference>
<keyword evidence="6 17" id="KW-0547">Nucleotide-binding</keyword>
<comment type="catalytic activity">
    <reaction evidence="1 18 19">
        <text>(6R)-NADHX = (6S)-NADHX</text>
        <dbReference type="Rhea" id="RHEA:32215"/>
        <dbReference type="ChEBI" id="CHEBI:64074"/>
        <dbReference type="ChEBI" id="CHEBI:64075"/>
        <dbReference type="EC" id="5.1.99.6"/>
    </reaction>
</comment>
<organism evidence="22 23">
    <name type="scientific">Ehrlichia ruminantium</name>
    <name type="common">heartwater rickettsia</name>
    <name type="synonym">Cowdria ruminantium</name>
    <dbReference type="NCBI Taxonomy" id="779"/>
    <lineage>
        <taxon>Bacteria</taxon>
        <taxon>Pseudomonadati</taxon>
        <taxon>Pseudomonadota</taxon>
        <taxon>Alphaproteobacteria</taxon>
        <taxon>Rickettsiales</taxon>
        <taxon>Anaplasmataceae</taxon>
        <taxon>Ehrlichia</taxon>
    </lineage>
</organism>
<comment type="caution">
    <text evidence="18">Lacks conserved residue(s) required for the propagation of feature annotation.</text>
</comment>
<dbReference type="HAMAP" id="MF_01966">
    <property type="entry name" value="NADHX_epimerase"/>
    <property type="match status" value="1"/>
</dbReference>
<evidence type="ECO:0000256" key="7">
    <source>
        <dbReference type="ARBA" id="ARBA00022840"/>
    </source>
</evidence>
<comment type="similarity">
    <text evidence="4 19">In the C-terminal section; belongs to the NnrD/CARKD family.</text>
</comment>
<feature type="binding site" evidence="18">
    <location>
        <position position="138"/>
    </location>
    <ligand>
        <name>(6S)-NADPHX</name>
        <dbReference type="ChEBI" id="CHEBI:64076"/>
    </ligand>
</feature>
<evidence type="ECO:0000256" key="11">
    <source>
        <dbReference type="ARBA" id="ARBA00023235"/>
    </source>
</evidence>
<dbReference type="PIRSF" id="PIRSF017184">
    <property type="entry name" value="Nnr"/>
    <property type="match status" value="1"/>
</dbReference>
<keyword evidence="12 17" id="KW-0456">Lyase</keyword>
<dbReference type="PROSITE" id="PS01050">
    <property type="entry name" value="YJEF_C_2"/>
    <property type="match status" value="1"/>
</dbReference>
<keyword evidence="23" id="KW-1185">Reference proteome</keyword>
<evidence type="ECO:0000256" key="5">
    <source>
        <dbReference type="ARBA" id="ARBA00022723"/>
    </source>
</evidence>
<feature type="binding site" evidence="18">
    <location>
        <begin position="109"/>
        <end position="115"/>
    </location>
    <ligand>
        <name>(6S)-NADPHX</name>
        <dbReference type="ChEBI" id="CHEBI:64076"/>
    </ligand>
</feature>
<dbReference type="InterPro" id="IPR017953">
    <property type="entry name" value="Carbohydrate_kinase_pred_CS"/>
</dbReference>
<dbReference type="InterPro" id="IPR000631">
    <property type="entry name" value="CARKD"/>
</dbReference>
<dbReference type="PANTHER" id="PTHR12592:SF0">
    <property type="entry name" value="ATP-DEPENDENT (S)-NAD(P)H-HYDRATE DEHYDRATASE"/>
    <property type="match status" value="1"/>
</dbReference>
<feature type="binding site" evidence="18">
    <location>
        <position position="141"/>
    </location>
    <ligand>
        <name>K(+)</name>
        <dbReference type="ChEBI" id="CHEBI:29103"/>
    </ligand>
</feature>
<evidence type="ECO:0000256" key="19">
    <source>
        <dbReference type="PIRNR" id="PIRNR017184"/>
    </source>
</evidence>
<dbReference type="InterPro" id="IPR030677">
    <property type="entry name" value="Nnr"/>
</dbReference>